<dbReference type="EMBL" id="VUMR01000014">
    <property type="protein sequence ID" value="MSS56129.1"/>
    <property type="molecule type" value="Genomic_DNA"/>
</dbReference>
<dbReference type="CDD" id="cd06170">
    <property type="entry name" value="LuxR_C_like"/>
    <property type="match status" value="1"/>
</dbReference>
<dbReference type="GO" id="GO:0003677">
    <property type="term" value="F:DNA binding"/>
    <property type="evidence" value="ECO:0007669"/>
    <property type="project" value="UniProtKB-KW"/>
</dbReference>
<dbReference type="Pfam" id="PF00196">
    <property type="entry name" value="GerE"/>
    <property type="match status" value="1"/>
</dbReference>
<feature type="domain" description="Response regulatory" evidence="7">
    <location>
        <begin position="3"/>
        <end position="119"/>
    </location>
</feature>
<dbReference type="Pfam" id="PF00072">
    <property type="entry name" value="Response_reg"/>
    <property type="match status" value="1"/>
</dbReference>
<evidence type="ECO:0000259" key="6">
    <source>
        <dbReference type="PROSITE" id="PS50043"/>
    </source>
</evidence>
<dbReference type="SMART" id="SM00421">
    <property type="entry name" value="HTH_LUXR"/>
    <property type="match status" value="1"/>
</dbReference>
<feature type="modified residue" description="4-aspartylphosphate" evidence="5">
    <location>
        <position position="54"/>
    </location>
</feature>
<proteinExistence type="predicted"/>
<dbReference type="GeneID" id="93158509"/>
<evidence type="ECO:0000256" key="4">
    <source>
        <dbReference type="ARBA" id="ARBA00023163"/>
    </source>
</evidence>
<gene>
    <name evidence="8" type="ORF">FYJ55_04265</name>
</gene>
<evidence type="ECO:0000256" key="3">
    <source>
        <dbReference type="ARBA" id="ARBA00023125"/>
    </source>
</evidence>
<dbReference type="SUPFAM" id="SSF52172">
    <property type="entry name" value="CheY-like"/>
    <property type="match status" value="1"/>
</dbReference>
<sequence length="219" mass="24395">MVKIMIADDQQLIRESLKIILDSDPNFEVVKVVGSGQEVLDTVETESIDIILMDVRMPSMSGVECTRLVKKKYPNIKVIILTTFDDDEYIYDALKYGASGYLLKGCSLEELSSAIHNVLAGGACFNPNVAGKVTQFFSQMANSNGEFNFGHGEDEHIDLSDTECKIIAQIGHGYSNKEIAQKLGFSEGTIRNYLSVILDKLDLRDRTQLAIWYLSRGNK</sequence>
<dbReference type="PANTHER" id="PTHR43214:SF40">
    <property type="entry name" value="TRANSCRIPTIONAL REGULATORY PROTEIN LNRK"/>
    <property type="match status" value="1"/>
</dbReference>
<keyword evidence="1 5" id="KW-0597">Phosphoprotein</keyword>
<dbReference type="CDD" id="cd17535">
    <property type="entry name" value="REC_NarL-like"/>
    <property type="match status" value="1"/>
</dbReference>
<accession>A0A6N7VG66</accession>
<dbReference type="SUPFAM" id="SSF46894">
    <property type="entry name" value="C-terminal effector domain of the bipartite response regulators"/>
    <property type="match status" value="1"/>
</dbReference>
<dbReference type="InterPro" id="IPR011006">
    <property type="entry name" value="CheY-like_superfamily"/>
</dbReference>
<dbReference type="Proteomes" id="UP000434241">
    <property type="component" value="Unassembled WGS sequence"/>
</dbReference>
<evidence type="ECO:0000256" key="2">
    <source>
        <dbReference type="ARBA" id="ARBA00023015"/>
    </source>
</evidence>
<dbReference type="InterPro" id="IPR039420">
    <property type="entry name" value="WalR-like"/>
</dbReference>
<evidence type="ECO:0000259" key="7">
    <source>
        <dbReference type="PROSITE" id="PS50110"/>
    </source>
</evidence>
<organism evidence="8 9">
    <name type="scientific">Holdemanella porci</name>
    <dbReference type="NCBI Taxonomy" id="2652276"/>
    <lineage>
        <taxon>Bacteria</taxon>
        <taxon>Bacillati</taxon>
        <taxon>Bacillota</taxon>
        <taxon>Erysipelotrichia</taxon>
        <taxon>Erysipelotrichales</taxon>
        <taxon>Erysipelotrichaceae</taxon>
        <taxon>Holdemanella</taxon>
    </lineage>
</organism>
<dbReference type="AlphaFoldDB" id="A0A6N7VG66"/>
<dbReference type="PANTHER" id="PTHR43214">
    <property type="entry name" value="TWO-COMPONENT RESPONSE REGULATOR"/>
    <property type="match status" value="1"/>
</dbReference>
<dbReference type="Gene3D" id="3.40.50.2300">
    <property type="match status" value="1"/>
</dbReference>
<dbReference type="PRINTS" id="PR00038">
    <property type="entry name" value="HTHLUXR"/>
</dbReference>
<evidence type="ECO:0000256" key="5">
    <source>
        <dbReference type="PROSITE-ProRule" id="PRU00169"/>
    </source>
</evidence>
<comment type="caution">
    <text evidence="8">The sequence shown here is derived from an EMBL/GenBank/DDBJ whole genome shotgun (WGS) entry which is preliminary data.</text>
</comment>
<dbReference type="InterPro" id="IPR058245">
    <property type="entry name" value="NreC/VraR/RcsB-like_REC"/>
</dbReference>
<dbReference type="PROSITE" id="PS50043">
    <property type="entry name" value="HTH_LUXR_2"/>
    <property type="match status" value="1"/>
</dbReference>
<protein>
    <submittedName>
        <fullName evidence="8">Response regulator transcription factor</fullName>
    </submittedName>
</protein>
<keyword evidence="3" id="KW-0238">DNA-binding</keyword>
<reference evidence="8 9" key="1">
    <citation type="submission" date="2019-08" db="EMBL/GenBank/DDBJ databases">
        <title>In-depth cultivation of the pig gut microbiome towards novel bacterial diversity and tailored functional studies.</title>
        <authorList>
            <person name="Wylensek D."/>
            <person name="Hitch T.C.A."/>
            <person name="Clavel T."/>
        </authorList>
    </citation>
    <scope>NUCLEOTIDE SEQUENCE [LARGE SCALE GENOMIC DNA]</scope>
    <source>
        <strain evidence="8 9">LKV-472-APC-3</strain>
    </source>
</reference>
<name>A0A6N7VG66_9FIRM</name>
<dbReference type="InterPro" id="IPR000792">
    <property type="entry name" value="Tscrpt_reg_LuxR_C"/>
</dbReference>
<evidence type="ECO:0000313" key="8">
    <source>
        <dbReference type="EMBL" id="MSS56129.1"/>
    </source>
</evidence>
<keyword evidence="2" id="KW-0805">Transcription regulation</keyword>
<dbReference type="InterPro" id="IPR001789">
    <property type="entry name" value="Sig_transdc_resp-reg_receiver"/>
</dbReference>
<dbReference type="PROSITE" id="PS50110">
    <property type="entry name" value="RESPONSE_REGULATORY"/>
    <property type="match status" value="1"/>
</dbReference>
<dbReference type="SMART" id="SM00448">
    <property type="entry name" value="REC"/>
    <property type="match status" value="1"/>
</dbReference>
<dbReference type="GO" id="GO:0006355">
    <property type="term" value="P:regulation of DNA-templated transcription"/>
    <property type="evidence" value="ECO:0007669"/>
    <property type="project" value="InterPro"/>
</dbReference>
<dbReference type="InterPro" id="IPR016032">
    <property type="entry name" value="Sig_transdc_resp-reg_C-effctor"/>
</dbReference>
<keyword evidence="4" id="KW-0804">Transcription</keyword>
<evidence type="ECO:0000256" key="1">
    <source>
        <dbReference type="ARBA" id="ARBA00022553"/>
    </source>
</evidence>
<dbReference type="RefSeq" id="WP_154555786.1">
    <property type="nucleotide sequence ID" value="NZ_JAQXZU010000078.1"/>
</dbReference>
<keyword evidence="9" id="KW-1185">Reference proteome</keyword>
<dbReference type="GO" id="GO:0000160">
    <property type="term" value="P:phosphorelay signal transduction system"/>
    <property type="evidence" value="ECO:0007669"/>
    <property type="project" value="InterPro"/>
</dbReference>
<feature type="domain" description="HTH luxR-type" evidence="6">
    <location>
        <begin position="152"/>
        <end position="217"/>
    </location>
</feature>
<evidence type="ECO:0000313" key="9">
    <source>
        <dbReference type="Proteomes" id="UP000434241"/>
    </source>
</evidence>